<reference evidence="1 2" key="1">
    <citation type="journal article" date="2019" name="Commun. Biol.">
        <title>The bagworm genome reveals a unique fibroin gene that provides high tensile strength.</title>
        <authorList>
            <person name="Kono N."/>
            <person name="Nakamura H."/>
            <person name="Ohtoshi R."/>
            <person name="Tomita M."/>
            <person name="Numata K."/>
            <person name="Arakawa K."/>
        </authorList>
    </citation>
    <scope>NUCLEOTIDE SEQUENCE [LARGE SCALE GENOMIC DNA]</scope>
</reference>
<dbReference type="EMBL" id="BGZK01000137">
    <property type="protein sequence ID" value="GBP22125.1"/>
    <property type="molecule type" value="Genomic_DNA"/>
</dbReference>
<protein>
    <submittedName>
        <fullName evidence="1">Uncharacterized protein</fullName>
    </submittedName>
</protein>
<name>A0A4C1U6X4_EUMVA</name>
<keyword evidence="2" id="KW-1185">Reference proteome</keyword>
<evidence type="ECO:0000313" key="2">
    <source>
        <dbReference type="Proteomes" id="UP000299102"/>
    </source>
</evidence>
<gene>
    <name evidence="1" type="ORF">EVAR_10634_1</name>
</gene>
<proteinExistence type="predicted"/>
<organism evidence="1 2">
    <name type="scientific">Eumeta variegata</name>
    <name type="common">Bagworm moth</name>
    <name type="synonym">Eumeta japonica</name>
    <dbReference type="NCBI Taxonomy" id="151549"/>
    <lineage>
        <taxon>Eukaryota</taxon>
        <taxon>Metazoa</taxon>
        <taxon>Ecdysozoa</taxon>
        <taxon>Arthropoda</taxon>
        <taxon>Hexapoda</taxon>
        <taxon>Insecta</taxon>
        <taxon>Pterygota</taxon>
        <taxon>Neoptera</taxon>
        <taxon>Endopterygota</taxon>
        <taxon>Lepidoptera</taxon>
        <taxon>Glossata</taxon>
        <taxon>Ditrysia</taxon>
        <taxon>Tineoidea</taxon>
        <taxon>Psychidae</taxon>
        <taxon>Oiketicinae</taxon>
        <taxon>Eumeta</taxon>
    </lineage>
</organism>
<sequence length="108" mass="12470">MRPYPESRVHPIVSAPGALLFKLRPLHLHHGDYKAAGRAGGEARGNFPRRIYFYRAKSRKVVRAPPRAAPLNPLRRLFDVFLTRKLNTLMCRVVASLLRDESWNRSEH</sequence>
<comment type="caution">
    <text evidence="1">The sequence shown here is derived from an EMBL/GenBank/DDBJ whole genome shotgun (WGS) entry which is preliminary data.</text>
</comment>
<dbReference type="AlphaFoldDB" id="A0A4C1U6X4"/>
<dbReference type="Proteomes" id="UP000299102">
    <property type="component" value="Unassembled WGS sequence"/>
</dbReference>
<evidence type="ECO:0000313" key="1">
    <source>
        <dbReference type="EMBL" id="GBP22125.1"/>
    </source>
</evidence>
<accession>A0A4C1U6X4</accession>